<dbReference type="AlphaFoldDB" id="A0A0L0SDX6"/>
<dbReference type="GO" id="GO:0032585">
    <property type="term" value="C:multivesicular body membrane"/>
    <property type="evidence" value="ECO:0007669"/>
    <property type="project" value="UniProtKB-SubCell"/>
</dbReference>
<evidence type="ECO:0000313" key="4">
    <source>
        <dbReference type="EMBL" id="KNE60637.1"/>
    </source>
</evidence>
<comment type="similarity">
    <text evidence="1">Belongs to the MON1/SAND family.</text>
</comment>
<reference evidence="5" key="2">
    <citation type="submission" date="2009-11" db="EMBL/GenBank/DDBJ databases">
        <title>The Genome Sequence of Allomyces macrogynus strain ATCC 38327.</title>
        <authorList>
            <consortium name="The Broad Institute Genome Sequencing Platform"/>
            <person name="Russ C."/>
            <person name="Cuomo C."/>
            <person name="Shea T."/>
            <person name="Young S.K."/>
            <person name="Zeng Q."/>
            <person name="Koehrsen M."/>
            <person name="Haas B."/>
            <person name="Borodovsky M."/>
            <person name="Guigo R."/>
            <person name="Alvarado L."/>
            <person name="Berlin A."/>
            <person name="Borenstein D."/>
            <person name="Chen Z."/>
            <person name="Engels R."/>
            <person name="Freedman E."/>
            <person name="Gellesch M."/>
            <person name="Goldberg J."/>
            <person name="Griggs A."/>
            <person name="Gujja S."/>
            <person name="Heiman D."/>
            <person name="Hepburn T."/>
            <person name="Howarth C."/>
            <person name="Jen D."/>
            <person name="Larson L."/>
            <person name="Lewis B."/>
            <person name="Mehta T."/>
            <person name="Park D."/>
            <person name="Pearson M."/>
            <person name="Roberts A."/>
            <person name="Saif S."/>
            <person name="Shenoy N."/>
            <person name="Sisk P."/>
            <person name="Stolte C."/>
            <person name="Sykes S."/>
            <person name="Walk T."/>
            <person name="White J."/>
            <person name="Yandava C."/>
            <person name="Burger G."/>
            <person name="Gray M.W."/>
            <person name="Holland P.W.H."/>
            <person name="King N."/>
            <person name="Lang F.B.F."/>
            <person name="Roger A.J."/>
            <person name="Ruiz-Trillo I."/>
            <person name="Lander E."/>
            <person name="Nusbaum C."/>
        </authorList>
    </citation>
    <scope>NUCLEOTIDE SEQUENCE [LARGE SCALE GENOMIC DNA]</scope>
    <source>
        <strain evidence="5">ATCC 38327</strain>
    </source>
</reference>
<feature type="domain" description="FUZ/MON1/HPS1 first Longin" evidence="2">
    <location>
        <begin position="31"/>
        <end position="149"/>
    </location>
</feature>
<dbReference type="GO" id="GO:0035658">
    <property type="term" value="C:Mon1-Ccz1 complex"/>
    <property type="evidence" value="ECO:0007669"/>
    <property type="project" value="TreeGrafter"/>
</dbReference>
<dbReference type="PANTHER" id="PTHR13027:SF7">
    <property type="entry name" value="VACUOLAR FUSION PROTEIN MON1 HOMOLOG"/>
    <property type="match status" value="1"/>
</dbReference>
<dbReference type="GO" id="GO:0016192">
    <property type="term" value="P:vesicle-mediated transport"/>
    <property type="evidence" value="ECO:0007669"/>
    <property type="project" value="InterPro"/>
</dbReference>
<dbReference type="InterPro" id="IPR043971">
    <property type="entry name" value="FUZ/MON1/HPS1_longin_2"/>
</dbReference>
<keyword evidence="1" id="KW-0813">Transport</keyword>
<evidence type="ECO:0000259" key="3">
    <source>
        <dbReference type="Pfam" id="PF19037"/>
    </source>
</evidence>
<dbReference type="Proteomes" id="UP000054350">
    <property type="component" value="Unassembled WGS sequence"/>
</dbReference>
<organism evidence="4 5">
    <name type="scientific">Allomyces macrogynus (strain ATCC 38327)</name>
    <name type="common">Allomyces javanicus var. macrogynus</name>
    <dbReference type="NCBI Taxonomy" id="578462"/>
    <lineage>
        <taxon>Eukaryota</taxon>
        <taxon>Fungi</taxon>
        <taxon>Fungi incertae sedis</taxon>
        <taxon>Blastocladiomycota</taxon>
        <taxon>Blastocladiomycetes</taxon>
        <taxon>Blastocladiales</taxon>
        <taxon>Blastocladiaceae</taxon>
        <taxon>Allomyces</taxon>
    </lineage>
</organism>
<dbReference type="eggNOG" id="KOG0997">
    <property type="taxonomic scope" value="Eukaryota"/>
</dbReference>
<comment type="function">
    <text evidence="1">Required for multiple vacuole delivery pathways including the cytoplasm to vacuole transport (Cvt), autophagy, pexophagy and endocytosis.</text>
</comment>
<name>A0A0L0SDX6_ALLM3</name>
<dbReference type="GO" id="GO:0006623">
    <property type="term" value="P:protein targeting to vacuole"/>
    <property type="evidence" value="ECO:0007669"/>
    <property type="project" value="UniProtKB-UniRule"/>
</dbReference>
<dbReference type="Pfam" id="PF19036">
    <property type="entry name" value="Fuz_longin_1"/>
    <property type="match status" value="1"/>
</dbReference>
<dbReference type="VEuPathDB" id="FungiDB:AMAG_06013"/>
<dbReference type="OrthoDB" id="272411at2759"/>
<keyword evidence="1" id="KW-0653">Protein transport</keyword>
<dbReference type="Pfam" id="PF19037">
    <property type="entry name" value="Fuz_longin_2"/>
    <property type="match status" value="1"/>
</dbReference>
<dbReference type="OMA" id="DIMIIQS"/>
<keyword evidence="1" id="KW-0926">Vacuole</keyword>
<dbReference type="GO" id="GO:0006914">
    <property type="term" value="P:autophagy"/>
    <property type="evidence" value="ECO:0007669"/>
    <property type="project" value="UniProtKB-UniRule"/>
</dbReference>
<reference evidence="4 5" key="1">
    <citation type="submission" date="2009-11" db="EMBL/GenBank/DDBJ databases">
        <title>Annotation of Allomyces macrogynus ATCC 38327.</title>
        <authorList>
            <consortium name="The Broad Institute Genome Sequencing Platform"/>
            <person name="Russ C."/>
            <person name="Cuomo C."/>
            <person name="Burger G."/>
            <person name="Gray M.W."/>
            <person name="Holland P.W.H."/>
            <person name="King N."/>
            <person name="Lang F.B.F."/>
            <person name="Roger A.J."/>
            <person name="Ruiz-Trillo I."/>
            <person name="Young S.K."/>
            <person name="Zeng Q."/>
            <person name="Gargeya S."/>
            <person name="Fitzgerald M."/>
            <person name="Haas B."/>
            <person name="Abouelleil A."/>
            <person name="Alvarado L."/>
            <person name="Arachchi H.M."/>
            <person name="Berlin A."/>
            <person name="Chapman S.B."/>
            <person name="Gearin G."/>
            <person name="Goldberg J."/>
            <person name="Griggs A."/>
            <person name="Gujja S."/>
            <person name="Hansen M."/>
            <person name="Heiman D."/>
            <person name="Howarth C."/>
            <person name="Larimer J."/>
            <person name="Lui A."/>
            <person name="MacDonald P.J.P."/>
            <person name="McCowen C."/>
            <person name="Montmayeur A."/>
            <person name="Murphy C."/>
            <person name="Neiman D."/>
            <person name="Pearson M."/>
            <person name="Priest M."/>
            <person name="Roberts A."/>
            <person name="Saif S."/>
            <person name="Shea T."/>
            <person name="Sisk P."/>
            <person name="Stolte C."/>
            <person name="Sykes S."/>
            <person name="Wortman J."/>
            <person name="Nusbaum C."/>
            <person name="Birren B."/>
        </authorList>
    </citation>
    <scope>NUCLEOTIDE SEQUENCE [LARGE SCALE GENOMIC DNA]</scope>
    <source>
        <strain evidence="4 5">ATCC 38327</strain>
    </source>
</reference>
<dbReference type="PRINTS" id="PR01546">
    <property type="entry name" value="YEAST73DUF"/>
</dbReference>
<dbReference type="PANTHER" id="PTHR13027">
    <property type="entry name" value="SAND PROTEIN-RELATED"/>
    <property type="match status" value="1"/>
</dbReference>
<protein>
    <recommendedName>
        <fullName evidence="1">Vacuolar fusion protein MON1</fullName>
    </recommendedName>
</protein>
<accession>A0A0L0SDX6</accession>
<dbReference type="InterPro" id="IPR004353">
    <property type="entry name" value="Mon1"/>
</dbReference>
<keyword evidence="5" id="KW-1185">Reference proteome</keyword>
<dbReference type="GO" id="GO:0000329">
    <property type="term" value="C:fungal-type vacuole membrane"/>
    <property type="evidence" value="ECO:0007669"/>
    <property type="project" value="TreeGrafter"/>
</dbReference>
<dbReference type="STRING" id="578462.A0A0L0SDX6"/>
<proteinExistence type="inferred from homology"/>
<dbReference type="EMBL" id="GG745336">
    <property type="protein sequence ID" value="KNE60637.1"/>
    <property type="molecule type" value="Genomic_DNA"/>
</dbReference>
<keyword evidence="1" id="KW-0072">Autophagy</keyword>
<feature type="domain" description="FUZ/MON1/HPS1 second Longin" evidence="3">
    <location>
        <begin position="199"/>
        <end position="294"/>
    </location>
</feature>
<keyword evidence="1" id="KW-0472">Membrane</keyword>
<evidence type="ECO:0000313" key="5">
    <source>
        <dbReference type="Proteomes" id="UP000054350"/>
    </source>
</evidence>
<evidence type="ECO:0000259" key="2">
    <source>
        <dbReference type="Pfam" id="PF19036"/>
    </source>
</evidence>
<dbReference type="InterPro" id="IPR043972">
    <property type="entry name" value="FUZ/MON1/HPS1_longin_1"/>
</dbReference>
<gene>
    <name evidence="4" type="ORF">AMAG_06013</name>
</gene>
<sequence>MSVQLASGIGGSSTTAQALDPQSAAWRQQSKHFFVLADSGKPVYVRHGDETRMTGLLSLLQVLVAQCQRHHNDVLRSVRLPPPAGHLLVFLVRRPLILVAAACTRESEPQLRAQLAALHSFLLSQLTQAQLAALFARHPNLDLRPLLGAAAAAQLTHLCDAFATDVRFLMGCVESVPVARAVRKRFGSALLRGSEGRPNLLYGMLLHGAGQLISLIRPKSHSLHPSDLFNVFTLVTTHPQFRSSEHWIPVCLPKFNDQGFLFAYISYITPEMGLVLMSSDKEAFFEMQATREAVIDYMLKNGLVLESKALDQPMYAADLVHEPTCKHFIYKSKAHVQYVQSAVPDSTIRGSWWALRMAMIAWSWQRWS</sequence>
<comment type="subcellular location">
    <subcellularLocation>
        <location evidence="1">Endosome</location>
        <location evidence="1">Multivesicular body membrane</location>
        <topology evidence="1">Peripheral membrane protein</topology>
    </subcellularLocation>
    <subcellularLocation>
        <location evidence="1">Prevacuolar compartment membrane</location>
        <topology evidence="1">Peripheral membrane protein</topology>
    </subcellularLocation>
    <subcellularLocation>
        <location evidence="1">Vacuole membrane</location>
        <topology evidence="1">Peripheral membrane protein</topology>
    </subcellularLocation>
</comment>
<keyword evidence="1" id="KW-0967">Endosome</keyword>
<evidence type="ECO:0000256" key="1">
    <source>
        <dbReference type="RuleBase" id="RU367048"/>
    </source>
</evidence>